<name>A0ABN2J036_9ACTN</name>
<evidence type="ECO:0000259" key="4">
    <source>
        <dbReference type="PROSITE" id="PS50949"/>
    </source>
</evidence>
<dbReference type="Gene3D" id="1.10.10.10">
    <property type="entry name" value="Winged helix-like DNA-binding domain superfamily/Winged helix DNA-binding domain"/>
    <property type="match status" value="1"/>
</dbReference>
<dbReference type="SUPFAM" id="SSF48008">
    <property type="entry name" value="GntR ligand-binding domain-like"/>
    <property type="match status" value="1"/>
</dbReference>
<keyword evidence="6" id="KW-1185">Reference proteome</keyword>
<evidence type="ECO:0000256" key="1">
    <source>
        <dbReference type="ARBA" id="ARBA00023015"/>
    </source>
</evidence>
<dbReference type="InterPro" id="IPR008920">
    <property type="entry name" value="TF_FadR/GntR_C"/>
</dbReference>
<keyword evidence="3" id="KW-0804">Transcription</keyword>
<keyword evidence="1" id="KW-0805">Transcription regulation</keyword>
<dbReference type="SMART" id="SM00345">
    <property type="entry name" value="HTH_GNTR"/>
    <property type="match status" value="1"/>
</dbReference>
<comment type="caution">
    <text evidence="5">The sequence shown here is derived from an EMBL/GenBank/DDBJ whole genome shotgun (WGS) entry which is preliminary data.</text>
</comment>
<dbReference type="CDD" id="cd07377">
    <property type="entry name" value="WHTH_GntR"/>
    <property type="match status" value="1"/>
</dbReference>
<protein>
    <submittedName>
        <fullName evidence="5">FadR/GntR family transcriptional regulator</fullName>
    </submittedName>
</protein>
<dbReference type="InterPro" id="IPR011711">
    <property type="entry name" value="GntR_C"/>
</dbReference>
<sequence>MTAVVRRSLLDDLAASMLGLIADRKLAVGDQFESVRSLAERFRVAVPTVREALRRLEAIGALELRHGSGVYVGPNVGRLVLANPLALTPSADRLVELLQARALIEPPVAALAAKARSEAALVQMEQDLEQAAELIASGDHDRLAEINMDFHRALAQASGNATLAEVVESVTVVNVREQLEILHIHGDRETDLAEHHAILAAVRAGDDVLAEQLTRAHLDGVLAVINDRVNP</sequence>
<dbReference type="Gene3D" id="1.20.120.530">
    <property type="entry name" value="GntR ligand-binding domain-like"/>
    <property type="match status" value="1"/>
</dbReference>
<proteinExistence type="predicted"/>
<dbReference type="PROSITE" id="PS50949">
    <property type="entry name" value="HTH_GNTR"/>
    <property type="match status" value="1"/>
</dbReference>
<dbReference type="EMBL" id="BAAANF010000025">
    <property type="protein sequence ID" value="GAA1714724.1"/>
    <property type="molecule type" value="Genomic_DNA"/>
</dbReference>
<dbReference type="PANTHER" id="PTHR43537:SF5">
    <property type="entry name" value="UXU OPERON TRANSCRIPTIONAL REGULATOR"/>
    <property type="match status" value="1"/>
</dbReference>
<feature type="domain" description="HTH gntR-type" evidence="4">
    <location>
        <begin position="7"/>
        <end position="75"/>
    </location>
</feature>
<dbReference type="InterPro" id="IPR036390">
    <property type="entry name" value="WH_DNA-bd_sf"/>
</dbReference>
<evidence type="ECO:0000256" key="2">
    <source>
        <dbReference type="ARBA" id="ARBA00023125"/>
    </source>
</evidence>
<evidence type="ECO:0000313" key="6">
    <source>
        <dbReference type="Proteomes" id="UP001500280"/>
    </source>
</evidence>
<gene>
    <name evidence="5" type="ORF">GCM10009745_73840</name>
</gene>
<accession>A0ABN2J036</accession>
<dbReference type="Proteomes" id="UP001500280">
    <property type="component" value="Unassembled WGS sequence"/>
</dbReference>
<keyword evidence="2" id="KW-0238">DNA-binding</keyword>
<reference evidence="5 6" key="1">
    <citation type="journal article" date="2019" name="Int. J. Syst. Evol. Microbiol.">
        <title>The Global Catalogue of Microorganisms (GCM) 10K type strain sequencing project: providing services to taxonomists for standard genome sequencing and annotation.</title>
        <authorList>
            <consortium name="The Broad Institute Genomics Platform"/>
            <consortium name="The Broad Institute Genome Sequencing Center for Infectious Disease"/>
            <person name="Wu L."/>
            <person name="Ma J."/>
        </authorList>
    </citation>
    <scope>NUCLEOTIDE SEQUENCE [LARGE SCALE GENOMIC DNA]</scope>
    <source>
        <strain evidence="5 6">JCM 14307</strain>
    </source>
</reference>
<dbReference type="InterPro" id="IPR000524">
    <property type="entry name" value="Tscrpt_reg_HTH_GntR"/>
</dbReference>
<dbReference type="SMART" id="SM00895">
    <property type="entry name" value="FCD"/>
    <property type="match status" value="1"/>
</dbReference>
<evidence type="ECO:0000313" key="5">
    <source>
        <dbReference type="EMBL" id="GAA1714724.1"/>
    </source>
</evidence>
<organism evidence="5 6">
    <name type="scientific">Kribbella yunnanensis</name>
    <dbReference type="NCBI Taxonomy" id="190194"/>
    <lineage>
        <taxon>Bacteria</taxon>
        <taxon>Bacillati</taxon>
        <taxon>Actinomycetota</taxon>
        <taxon>Actinomycetes</taxon>
        <taxon>Propionibacteriales</taxon>
        <taxon>Kribbellaceae</taxon>
        <taxon>Kribbella</taxon>
    </lineage>
</organism>
<dbReference type="RefSeq" id="WP_344163116.1">
    <property type="nucleotide sequence ID" value="NZ_BAAANF010000025.1"/>
</dbReference>
<dbReference type="Pfam" id="PF00392">
    <property type="entry name" value="GntR"/>
    <property type="match status" value="1"/>
</dbReference>
<dbReference type="InterPro" id="IPR036388">
    <property type="entry name" value="WH-like_DNA-bd_sf"/>
</dbReference>
<dbReference type="Pfam" id="PF07729">
    <property type="entry name" value="FCD"/>
    <property type="match status" value="1"/>
</dbReference>
<evidence type="ECO:0000256" key="3">
    <source>
        <dbReference type="ARBA" id="ARBA00023163"/>
    </source>
</evidence>
<dbReference type="SUPFAM" id="SSF46785">
    <property type="entry name" value="Winged helix' DNA-binding domain"/>
    <property type="match status" value="1"/>
</dbReference>
<dbReference type="PANTHER" id="PTHR43537">
    <property type="entry name" value="TRANSCRIPTIONAL REGULATOR, GNTR FAMILY"/>
    <property type="match status" value="1"/>
</dbReference>